<dbReference type="SMR" id="Q749H2"/>
<dbReference type="KEGG" id="gsu:GSU2771"/>
<feature type="domain" description="Transposase IS200-like" evidence="2">
    <location>
        <begin position="9"/>
        <end position="123"/>
    </location>
</feature>
<dbReference type="InterPro" id="IPR010921">
    <property type="entry name" value="Trp_repressor/repl_initiator"/>
</dbReference>
<dbReference type="Gene3D" id="3.30.70.1290">
    <property type="entry name" value="Transposase IS200-like"/>
    <property type="match status" value="1"/>
</dbReference>
<reference evidence="3 4" key="1">
    <citation type="journal article" date="2003" name="Science">
        <title>Genome of Geobacter sulfurreducens: metal reduction in subsurface environments.</title>
        <authorList>
            <person name="Methe B.A."/>
            <person name="Nelson K.E."/>
            <person name="Eisen J.A."/>
            <person name="Paulsen I.T."/>
            <person name="Nelson W."/>
            <person name="Heidelberg J.F."/>
            <person name="Wu D."/>
            <person name="Wu M."/>
            <person name="Ward N."/>
            <person name="Beanan M.J."/>
            <person name="Dodson R.J."/>
            <person name="Madupu R."/>
            <person name="Brinkac L.M."/>
            <person name="Daugherty S.C."/>
            <person name="DeBoy R.T."/>
            <person name="Durkin A.S."/>
            <person name="Gwinn M."/>
            <person name="Kolonay J.F."/>
            <person name="Sullivan S.A."/>
            <person name="Haft D.H."/>
            <person name="Selengut J."/>
            <person name="Davidsen T.M."/>
            <person name="Zafar N."/>
            <person name="White O."/>
            <person name="Tran B."/>
            <person name="Romero C."/>
            <person name="Forberger H.A."/>
            <person name="Weidman J."/>
            <person name="Khouri H."/>
            <person name="Feldblyum T.V."/>
            <person name="Utterback T.R."/>
            <person name="Van Aken S.E."/>
            <person name="Lovley D.R."/>
            <person name="Fraser C.M."/>
        </authorList>
    </citation>
    <scope>NUCLEOTIDE SEQUENCE [LARGE SCALE GENOMIC DNA]</scope>
    <source>
        <strain evidence="4">ATCC 51573 / DSM 12127 / PCA</strain>
    </source>
</reference>
<keyword evidence="4" id="KW-1185">Reference proteome</keyword>
<dbReference type="Pfam" id="PF08299">
    <property type="entry name" value="Bac_DnaA_C"/>
    <property type="match status" value="1"/>
</dbReference>
<dbReference type="STRING" id="243231.GSU2771"/>
<dbReference type="GO" id="GO:0006275">
    <property type="term" value="P:regulation of DNA replication"/>
    <property type="evidence" value="ECO:0007669"/>
    <property type="project" value="InterPro"/>
</dbReference>
<dbReference type="HOGENOM" id="CLU_068226_0_0_7"/>
<proteinExistence type="predicted"/>
<dbReference type="SMART" id="SM01321">
    <property type="entry name" value="Y1_Tnp"/>
    <property type="match status" value="1"/>
</dbReference>
<dbReference type="EMBL" id="AE017180">
    <property type="protein sequence ID" value="AAR36165.1"/>
    <property type="molecule type" value="Genomic_DNA"/>
</dbReference>
<protein>
    <submittedName>
        <fullName evidence="3">Transposase, Y1_Tnp domain-containing</fullName>
    </submittedName>
</protein>
<dbReference type="GO" id="GO:0006270">
    <property type="term" value="P:DNA replication initiation"/>
    <property type="evidence" value="ECO:0007669"/>
    <property type="project" value="InterPro"/>
</dbReference>
<dbReference type="InterPro" id="IPR013159">
    <property type="entry name" value="DnaA_C"/>
</dbReference>
<dbReference type="SUPFAM" id="SSF143422">
    <property type="entry name" value="Transposase IS200-like"/>
    <property type="match status" value="1"/>
</dbReference>
<evidence type="ECO:0000259" key="1">
    <source>
        <dbReference type="SMART" id="SM00760"/>
    </source>
</evidence>
<dbReference type="GO" id="GO:0005524">
    <property type="term" value="F:ATP binding"/>
    <property type="evidence" value="ECO:0007669"/>
    <property type="project" value="InterPro"/>
</dbReference>
<evidence type="ECO:0000313" key="3">
    <source>
        <dbReference type="EMBL" id="AAR36165.1"/>
    </source>
</evidence>
<sequence length="318" mass="36747">MARKPRIHYPGALYHVILRGNARQDIFHDPEDRYRFYLFLQEGAERFGHRILAFCLMTNHVHLAVQVGEVPLSRFMQNITFRYTRWQNWRMGKTGHLFQGRYKSFLVDGDAYLQELVAYIHLNPVRAGMTTKLGSYTWSSHRAYLGKEIIPWLNTETVLATYSSDTSTARKQYATFISDRVKEGHREEFHGKGSSDSRVIGDDHFVEAILERADRLPLRRPGLDMVVEVIKRLYRLDEEELASPGQKRWAAEARGVAAWAVQEFSSATLTDLAKRFGRDVSSMSAAVRRLEQRRKIDQGIAERLERVGRELEGAIFQA</sequence>
<evidence type="ECO:0000259" key="2">
    <source>
        <dbReference type="SMART" id="SM01321"/>
    </source>
</evidence>
<dbReference type="eggNOG" id="COG1943">
    <property type="taxonomic scope" value="Bacteria"/>
</dbReference>
<accession>Q749H2</accession>
<dbReference type="SMART" id="SM00760">
    <property type="entry name" value="Bac_DnaA_C"/>
    <property type="match status" value="1"/>
</dbReference>
<dbReference type="InParanoid" id="Q749H2"/>
<dbReference type="Gene3D" id="1.10.1750.10">
    <property type="match status" value="1"/>
</dbReference>
<dbReference type="eggNOG" id="COG0593">
    <property type="taxonomic scope" value="Bacteria"/>
</dbReference>
<reference evidence="3 4" key="2">
    <citation type="journal article" date="2012" name="BMC Genomics">
        <title>Comparative genomic analysis of Geobacter sulfurreducens KN400, a strain with enhanced capacity for extracellular electron transfer and electricity production.</title>
        <authorList>
            <person name="Butler J.E."/>
            <person name="Young N.D."/>
            <person name="Aklujkar M."/>
            <person name="Lovley D.R."/>
        </authorList>
    </citation>
    <scope>NUCLEOTIDE SEQUENCE [LARGE SCALE GENOMIC DNA]</scope>
    <source>
        <strain evidence="4">ATCC 51573 / DSM 12127 / PCA</strain>
    </source>
</reference>
<gene>
    <name evidence="3" type="ordered locus">GSU2771</name>
</gene>
<dbReference type="AlphaFoldDB" id="Q749H2"/>
<dbReference type="Proteomes" id="UP000000577">
    <property type="component" value="Chromosome"/>
</dbReference>
<dbReference type="DNASU" id="2685894"/>
<dbReference type="EnsemblBacteria" id="AAR36165">
    <property type="protein sequence ID" value="AAR36165"/>
    <property type="gene ID" value="GSU2771"/>
</dbReference>
<dbReference type="InterPro" id="IPR002686">
    <property type="entry name" value="Transposase_17"/>
</dbReference>
<dbReference type="PANTHER" id="PTHR34322:SF2">
    <property type="entry name" value="TRANSPOSASE IS200-LIKE DOMAIN-CONTAINING PROTEIN"/>
    <property type="match status" value="1"/>
</dbReference>
<dbReference type="GO" id="GO:0006313">
    <property type="term" value="P:DNA transposition"/>
    <property type="evidence" value="ECO:0007669"/>
    <property type="project" value="InterPro"/>
</dbReference>
<dbReference type="InterPro" id="IPR036515">
    <property type="entry name" value="Transposase_17_sf"/>
</dbReference>
<dbReference type="PANTHER" id="PTHR34322">
    <property type="entry name" value="TRANSPOSASE, Y1_TNP DOMAIN-CONTAINING"/>
    <property type="match status" value="1"/>
</dbReference>
<dbReference type="OrthoDB" id="9800147at2"/>
<dbReference type="PATRIC" id="fig|243231.5.peg.2793"/>
<dbReference type="GO" id="GO:0043565">
    <property type="term" value="F:sequence-specific DNA binding"/>
    <property type="evidence" value="ECO:0007669"/>
    <property type="project" value="InterPro"/>
</dbReference>
<feature type="domain" description="Chromosomal replication initiator DnaA C-terminal" evidence="1">
    <location>
        <begin position="222"/>
        <end position="290"/>
    </location>
</feature>
<name>Q749H2_GEOSL</name>
<organism evidence="3 4">
    <name type="scientific">Geobacter sulfurreducens (strain ATCC 51573 / DSM 12127 / PCA)</name>
    <dbReference type="NCBI Taxonomy" id="243231"/>
    <lineage>
        <taxon>Bacteria</taxon>
        <taxon>Pseudomonadati</taxon>
        <taxon>Thermodesulfobacteriota</taxon>
        <taxon>Desulfuromonadia</taxon>
        <taxon>Geobacterales</taxon>
        <taxon>Geobacteraceae</taxon>
        <taxon>Geobacter</taxon>
    </lineage>
</organism>
<dbReference type="Pfam" id="PF01797">
    <property type="entry name" value="Y1_Tnp"/>
    <property type="match status" value="1"/>
</dbReference>
<evidence type="ECO:0000313" key="4">
    <source>
        <dbReference type="Proteomes" id="UP000000577"/>
    </source>
</evidence>
<dbReference type="SUPFAM" id="SSF48295">
    <property type="entry name" value="TrpR-like"/>
    <property type="match status" value="1"/>
</dbReference>
<dbReference type="GO" id="GO:0004803">
    <property type="term" value="F:transposase activity"/>
    <property type="evidence" value="ECO:0007669"/>
    <property type="project" value="InterPro"/>
</dbReference>